<evidence type="ECO:0000313" key="2">
    <source>
        <dbReference type="EMBL" id="CDS01143.1"/>
    </source>
</evidence>
<feature type="compositionally biased region" description="Low complexity" evidence="1">
    <location>
        <begin position="74"/>
        <end position="87"/>
    </location>
</feature>
<dbReference type="OrthoDB" id="2555749at2759"/>
<evidence type="ECO:0000313" key="3">
    <source>
        <dbReference type="EMBL" id="CDU25498.1"/>
    </source>
</evidence>
<reference evidence="4" key="3">
    <citation type="submission" date="2014-06" db="EMBL/GenBank/DDBJ databases">
        <authorList>
            <person name="Berkman P.J."/>
        </authorList>
    </citation>
    <scope>NUCLEOTIDE SEQUENCE [LARGE SCALE GENOMIC DNA]</scope>
</reference>
<feature type="region of interest" description="Disordered" evidence="1">
    <location>
        <begin position="61"/>
        <end position="96"/>
    </location>
</feature>
<proteinExistence type="predicted"/>
<feature type="compositionally biased region" description="Polar residues" evidence="1">
    <location>
        <begin position="502"/>
        <end position="512"/>
    </location>
</feature>
<feature type="region of interest" description="Disordered" evidence="1">
    <location>
        <begin position="492"/>
        <end position="545"/>
    </location>
</feature>
<dbReference type="EMBL" id="LK056686">
    <property type="protein sequence ID" value="CDU25498.1"/>
    <property type="molecule type" value="Genomic_DNA"/>
</dbReference>
<feature type="region of interest" description="Disordered" evidence="1">
    <location>
        <begin position="1"/>
        <end position="44"/>
    </location>
</feature>
<dbReference type="EMBL" id="CCFA01003569">
    <property type="protein sequence ID" value="CDS01143.1"/>
    <property type="molecule type" value="Genomic_DNA"/>
</dbReference>
<protein>
    <submittedName>
        <fullName evidence="2">Uncharacterized protein</fullName>
    </submittedName>
</protein>
<feature type="compositionally biased region" description="Polar residues" evidence="1">
    <location>
        <begin position="1"/>
        <end position="14"/>
    </location>
</feature>
<organism evidence="2 4">
    <name type="scientific">Sporisorium scitamineum</name>
    <dbReference type="NCBI Taxonomy" id="49012"/>
    <lineage>
        <taxon>Eukaryota</taxon>
        <taxon>Fungi</taxon>
        <taxon>Dikarya</taxon>
        <taxon>Basidiomycota</taxon>
        <taxon>Ustilaginomycotina</taxon>
        <taxon>Ustilaginomycetes</taxon>
        <taxon>Ustilaginales</taxon>
        <taxon>Ustilaginaceae</taxon>
        <taxon>Sporisorium</taxon>
    </lineage>
</organism>
<reference evidence="3" key="1">
    <citation type="submission" date="2014-06" db="EMBL/GenBank/DDBJ databases">
        <authorList>
            <person name="Ju J."/>
            <person name="Zhang J."/>
        </authorList>
    </citation>
    <scope>NUCLEOTIDE SEQUENCE</scope>
    <source>
        <strain evidence="3">SscI8</strain>
    </source>
</reference>
<feature type="compositionally biased region" description="Basic and acidic residues" evidence="1">
    <location>
        <begin position="336"/>
        <end position="345"/>
    </location>
</feature>
<accession>A0A0F7S0J2</accession>
<name>A0A0F7S0J2_9BASI</name>
<dbReference type="Proteomes" id="UP000242770">
    <property type="component" value="Unassembled WGS sequence"/>
</dbReference>
<feature type="region of interest" description="Disordered" evidence="1">
    <location>
        <begin position="329"/>
        <end position="387"/>
    </location>
</feature>
<keyword evidence="4" id="KW-1185">Reference proteome</keyword>
<evidence type="ECO:0000256" key="1">
    <source>
        <dbReference type="SAM" id="MobiDB-lite"/>
    </source>
</evidence>
<reference evidence="2" key="2">
    <citation type="submission" date="2014-06" db="EMBL/GenBank/DDBJ databases">
        <authorList>
            <person name="Berkman J.Paul."/>
        </authorList>
    </citation>
    <scope>NUCLEOTIDE SEQUENCE [LARGE SCALE GENOMIC DNA]</scope>
</reference>
<evidence type="ECO:0000313" key="4">
    <source>
        <dbReference type="Proteomes" id="UP000242770"/>
    </source>
</evidence>
<feature type="compositionally biased region" description="Polar residues" evidence="1">
    <location>
        <begin position="348"/>
        <end position="384"/>
    </location>
</feature>
<dbReference type="AlphaFoldDB" id="A0A0F7S0J2"/>
<sequence>MSEWSTSLGYSTSDFFPGSDDEEEVVQAPLQQKPATEAVNEEQVKFTETPFTIAARNAQMRRARQPLEPVDRNATSSAAIRRTTATESAEDIPNMTDLVPSQHHETTILPVETSAPLATRHEIRHPTVQPRAPSLPSEVIVLSSDTEEDEPLSTRGVYGSTDTEAQLPYVGHTQEHPETASERALQQLFDRDHDFYESLYREMAQRGAQRATSEASFSSARMESMVPDASTTYDSSSWAPLRTTYSHGAYPVARLQHTLSPSMQPHQALCESPVPAQVNAPVVYDAYGNQLQPVYVASPPAQTATYYPGYILAPVTAKGSGVWHPNDAASFGPTYEPDHRPESHHFQRSQYQSIGQSQCYPQHQQTWHNTTPPSPFQHTPQQPSYDRAQLASYARPKTPHQALEDKAKADFVYKSLQEASKRARTSSSQVTPSSSHSKRKENEWSTLEASRARPDGTLTLTAALRRPLPATRLAHGSRGGSHLALPLYRPLGSSAEERQRAKTTLSDSSSRYQRAESSHNSIPQRMPGAPRSLKLFRPSAPTKRQ</sequence>
<gene>
    <name evidence="2" type="primary">SSCI59430.1</name>
    <name evidence="3" type="ORF">SPSC_05391</name>
</gene>
<feature type="compositionally biased region" description="Low complexity" evidence="1">
    <location>
        <begin position="426"/>
        <end position="435"/>
    </location>
</feature>
<feature type="region of interest" description="Disordered" evidence="1">
    <location>
        <begin position="420"/>
        <end position="458"/>
    </location>
</feature>